<gene>
    <name evidence="6" type="ORF">PVAP13_2KG591050</name>
</gene>
<evidence type="ECO:0000256" key="3">
    <source>
        <dbReference type="ARBA" id="ARBA00022833"/>
    </source>
</evidence>
<dbReference type="InterPro" id="IPR036236">
    <property type="entry name" value="Znf_C2H2_sf"/>
</dbReference>
<comment type="caution">
    <text evidence="6">The sequence shown here is derived from an EMBL/GenBank/DDBJ whole genome shotgun (WGS) entry which is preliminary data.</text>
</comment>
<dbReference type="Pfam" id="PF02892">
    <property type="entry name" value="zf-BED"/>
    <property type="match status" value="1"/>
</dbReference>
<organism evidence="6 7">
    <name type="scientific">Panicum virgatum</name>
    <name type="common">Blackwell switchgrass</name>
    <dbReference type="NCBI Taxonomy" id="38727"/>
    <lineage>
        <taxon>Eukaryota</taxon>
        <taxon>Viridiplantae</taxon>
        <taxon>Streptophyta</taxon>
        <taxon>Embryophyta</taxon>
        <taxon>Tracheophyta</taxon>
        <taxon>Spermatophyta</taxon>
        <taxon>Magnoliopsida</taxon>
        <taxon>Liliopsida</taxon>
        <taxon>Poales</taxon>
        <taxon>Poaceae</taxon>
        <taxon>PACMAD clade</taxon>
        <taxon>Panicoideae</taxon>
        <taxon>Panicodae</taxon>
        <taxon>Paniceae</taxon>
        <taxon>Panicinae</taxon>
        <taxon>Panicum</taxon>
        <taxon>Panicum sect. Hiantes</taxon>
    </lineage>
</organism>
<keyword evidence="7" id="KW-1185">Reference proteome</keyword>
<evidence type="ECO:0000256" key="2">
    <source>
        <dbReference type="ARBA" id="ARBA00022771"/>
    </source>
</evidence>
<dbReference type="PROSITE" id="PS50808">
    <property type="entry name" value="ZF_BED"/>
    <property type="match status" value="1"/>
</dbReference>
<dbReference type="GO" id="GO:0008270">
    <property type="term" value="F:zinc ion binding"/>
    <property type="evidence" value="ECO:0007669"/>
    <property type="project" value="UniProtKB-KW"/>
</dbReference>
<dbReference type="AlphaFoldDB" id="A0A8T0WWF2"/>
<dbReference type="GO" id="GO:1990837">
    <property type="term" value="F:sequence-specific double-stranded DNA binding"/>
    <property type="evidence" value="ECO:0007669"/>
    <property type="project" value="TreeGrafter"/>
</dbReference>
<proteinExistence type="predicted"/>
<dbReference type="PANTHER" id="PTHR34396:SF25">
    <property type="entry name" value="BOUNDARY ELEMENT ASSOCIATED FACTOR"/>
    <property type="match status" value="1"/>
</dbReference>
<dbReference type="SMART" id="SM00614">
    <property type="entry name" value="ZnF_BED"/>
    <property type="match status" value="1"/>
</dbReference>
<accession>A0A8T0WWF2</accession>
<evidence type="ECO:0000313" key="6">
    <source>
        <dbReference type="EMBL" id="KAG2647489.1"/>
    </source>
</evidence>
<dbReference type="InterPro" id="IPR003656">
    <property type="entry name" value="Znf_BED"/>
</dbReference>
<evidence type="ECO:0000256" key="1">
    <source>
        <dbReference type="ARBA" id="ARBA00022723"/>
    </source>
</evidence>
<reference evidence="6" key="1">
    <citation type="submission" date="2020-05" db="EMBL/GenBank/DDBJ databases">
        <title>WGS assembly of Panicum virgatum.</title>
        <authorList>
            <person name="Lovell J.T."/>
            <person name="Jenkins J."/>
            <person name="Shu S."/>
            <person name="Juenger T.E."/>
            <person name="Schmutz J."/>
        </authorList>
    </citation>
    <scope>NUCLEOTIDE SEQUENCE</scope>
    <source>
        <strain evidence="6">AP13</strain>
    </source>
</reference>
<feature type="domain" description="BED-type" evidence="5">
    <location>
        <begin position="24"/>
        <end position="69"/>
    </location>
</feature>
<dbReference type="GO" id="GO:0006357">
    <property type="term" value="P:regulation of transcription by RNA polymerase II"/>
    <property type="evidence" value="ECO:0007669"/>
    <property type="project" value="TreeGrafter"/>
</dbReference>
<dbReference type="GO" id="GO:0005634">
    <property type="term" value="C:nucleus"/>
    <property type="evidence" value="ECO:0007669"/>
    <property type="project" value="TreeGrafter"/>
</dbReference>
<dbReference type="EMBL" id="CM029039">
    <property type="protein sequence ID" value="KAG2647489.1"/>
    <property type="molecule type" value="Genomic_DNA"/>
</dbReference>
<evidence type="ECO:0000313" key="7">
    <source>
        <dbReference type="Proteomes" id="UP000823388"/>
    </source>
</evidence>
<evidence type="ECO:0000256" key="4">
    <source>
        <dbReference type="PROSITE-ProRule" id="PRU00027"/>
    </source>
</evidence>
<protein>
    <recommendedName>
        <fullName evidence="5">BED-type domain-containing protein</fullName>
    </recommendedName>
</protein>
<feature type="non-terminal residue" evidence="6">
    <location>
        <position position="1"/>
    </location>
</feature>
<keyword evidence="2 4" id="KW-0863">Zinc-finger</keyword>
<keyword evidence="3" id="KW-0862">Zinc</keyword>
<dbReference type="SUPFAM" id="SSF57667">
    <property type="entry name" value="beta-beta-alpha zinc fingers"/>
    <property type="match status" value="1"/>
</dbReference>
<name>A0A8T0WWF2_PANVG</name>
<dbReference type="Proteomes" id="UP000823388">
    <property type="component" value="Chromosome 2K"/>
</dbReference>
<evidence type="ECO:0000259" key="5">
    <source>
        <dbReference type="PROSITE" id="PS50808"/>
    </source>
</evidence>
<dbReference type="InterPro" id="IPR053031">
    <property type="entry name" value="Cuticle_assoc_protein"/>
</dbReference>
<sequence length="153" mass="17114">IEDDDEVIEVEGEDDGAEAGSKRKLTSAVWKEFKRVKFNGNVRAKCNYCSKKLSATSTNGTKHLHNHLKGCVQRKIKLNGKTLAQASLRFGRTDAGAVTVENYTFDQEIARKELSSMIVLHEYPLSMVDHVGFRRFVGALQPLFKIGTRNTIS</sequence>
<dbReference type="PANTHER" id="PTHR34396">
    <property type="entry name" value="OS03G0264950 PROTEIN-RELATED"/>
    <property type="match status" value="1"/>
</dbReference>
<keyword evidence="1" id="KW-0479">Metal-binding</keyword>